<gene>
    <name evidence="2" type="ORF">GMST_04940</name>
</gene>
<feature type="region of interest" description="Disordered" evidence="1">
    <location>
        <begin position="94"/>
        <end position="117"/>
    </location>
</feature>
<dbReference type="EMBL" id="BLXX01000001">
    <property type="protein sequence ID" value="GFO58169.1"/>
    <property type="molecule type" value="Genomic_DNA"/>
</dbReference>
<dbReference type="Proteomes" id="UP000556026">
    <property type="component" value="Unassembled WGS sequence"/>
</dbReference>
<dbReference type="AlphaFoldDB" id="A0A6V8MES0"/>
<protein>
    <submittedName>
        <fullName evidence="2">Uncharacterized protein</fullName>
    </submittedName>
</protein>
<comment type="caution">
    <text evidence="2">The sequence shown here is derived from an EMBL/GenBank/DDBJ whole genome shotgun (WGS) entry which is preliminary data.</text>
</comment>
<organism evidence="2 3">
    <name type="scientific">Geomonas silvestris</name>
    <dbReference type="NCBI Taxonomy" id="2740184"/>
    <lineage>
        <taxon>Bacteria</taxon>
        <taxon>Pseudomonadati</taxon>
        <taxon>Thermodesulfobacteriota</taxon>
        <taxon>Desulfuromonadia</taxon>
        <taxon>Geobacterales</taxon>
        <taxon>Geobacteraceae</taxon>
        <taxon>Geomonas</taxon>
    </lineage>
</organism>
<evidence type="ECO:0000313" key="3">
    <source>
        <dbReference type="Proteomes" id="UP000556026"/>
    </source>
</evidence>
<proteinExistence type="predicted"/>
<evidence type="ECO:0000256" key="1">
    <source>
        <dbReference type="SAM" id="MobiDB-lite"/>
    </source>
</evidence>
<dbReference type="RefSeq" id="WP_183353013.1">
    <property type="nucleotide sequence ID" value="NZ_BLXX01000001.1"/>
</dbReference>
<feature type="compositionally biased region" description="Low complexity" evidence="1">
    <location>
        <begin position="103"/>
        <end position="117"/>
    </location>
</feature>
<evidence type="ECO:0000313" key="2">
    <source>
        <dbReference type="EMBL" id="GFO58169.1"/>
    </source>
</evidence>
<accession>A0A6V8MES0</accession>
<reference evidence="3" key="1">
    <citation type="submission" date="2020-06" db="EMBL/GenBank/DDBJ databases">
        <title>Draft genomic sequence of Geomonas sp. Red330.</title>
        <authorList>
            <person name="Itoh H."/>
            <person name="Zhenxing X."/>
            <person name="Ushijima N."/>
            <person name="Masuda Y."/>
            <person name="Shiratori Y."/>
            <person name="Senoo K."/>
        </authorList>
    </citation>
    <scope>NUCLEOTIDE SEQUENCE [LARGE SCALE GENOMIC DNA]</scope>
    <source>
        <strain evidence="3">Red330</strain>
    </source>
</reference>
<keyword evidence="3" id="KW-1185">Reference proteome</keyword>
<name>A0A6V8MES0_9BACT</name>
<sequence>MRSLKLMEFRNTHLRQLVNNNVVLIIALLLVCLFSFPPAFAVAKEVQRLPHEPNNPKIMQVYFNTSDNREYIYNGQEWVPHDASVDTYELKHYKKAKDKKTTDSNGTSTSNSQGVSK</sequence>